<dbReference type="EMBL" id="JBAFUR010000001">
    <property type="protein sequence ID" value="MFG1250636.1"/>
    <property type="molecule type" value="Genomic_DNA"/>
</dbReference>
<reference evidence="3 4" key="1">
    <citation type="submission" date="2024-02" db="EMBL/GenBank/DDBJ databases">
        <title>Expansion and revision of Xanthobacter and proposal of Roseixanthobacter gen. nov.</title>
        <authorList>
            <person name="Soltysiak M.P.M."/>
            <person name="Jalihal A."/>
            <person name="Ory A."/>
            <person name="Chrisophersen C."/>
            <person name="Lee A.D."/>
            <person name="Boulton J."/>
            <person name="Springer M."/>
        </authorList>
    </citation>
    <scope>NUCLEOTIDE SEQUENCE [LARGE SCALE GENOMIC DNA]</scope>
    <source>
        <strain evidence="3 4">CB5</strain>
    </source>
</reference>
<dbReference type="InterPro" id="IPR005569">
    <property type="entry name" value="Arc_DNA-bd_dom"/>
</dbReference>
<dbReference type="InterPro" id="IPR010985">
    <property type="entry name" value="Ribbon_hlx_hlx"/>
</dbReference>
<gene>
    <name evidence="3" type="ORF">V5F30_00360</name>
</gene>
<organism evidence="3 4">
    <name type="scientific">Xanthobacter aminoxidans</name>
    <dbReference type="NCBI Taxonomy" id="186280"/>
    <lineage>
        <taxon>Bacteria</taxon>
        <taxon>Pseudomonadati</taxon>
        <taxon>Pseudomonadota</taxon>
        <taxon>Alphaproteobacteria</taxon>
        <taxon>Hyphomicrobiales</taxon>
        <taxon>Xanthobacteraceae</taxon>
        <taxon>Xanthobacter</taxon>
    </lineage>
</organism>
<dbReference type="SUPFAM" id="SSF47598">
    <property type="entry name" value="Ribbon-helix-helix"/>
    <property type="match status" value="1"/>
</dbReference>
<evidence type="ECO:0000313" key="4">
    <source>
        <dbReference type="Proteomes" id="UP001604043"/>
    </source>
</evidence>
<keyword evidence="3" id="KW-0238">DNA-binding</keyword>
<proteinExistence type="predicted"/>
<accession>A0ABW6ZA47</accession>
<evidence type="ECO:0000313" key="3">
    <source>
        <dbReference type="EMBL" id="MFG1250636.1"/>
    </source>
</evidence>
<name>A0ABW6ZA47_9HYPH</name>
<dbReference type="Proteomes" id="UP001604043">
    <property type="component" value="Unassembled WGS sequence"/>
</dbReference>
<dbReference type="RefSeq" id="WP_394006983.1">
    <property type="nucleotide sequence ID" value="NZ_JBAFUR010000001.1"/>
</dbReference>
<feature type="region of interest" description="Disordered" evidence="1">
    <location>
        <begin position="49"/>
        <end position="79"/>
    </location>
</feature>
<comment type="caution">
    <text evidence="3">The sequence shown here is derived from an EMBL/GenBank/DDBJ whole genome shotgun (WGS) entry which is preliminary data.</text>
</comment>
<sequence>MASGDPKMMIRIPAEMKGWVEDQAKRNGASLNSEVLRCIRERMDRMVGPERAKGVDGNGECFAGAPRRRSSVNTDGDQQ</sequence>
<keyword evidence="4" id="KW-1185">Reference proteome</keyword>
<dbReference type="Pfam" id="PF03869">
    <property type="entry name" value="Arc"/>
    <property type="match status" value="1"/>
</dbReference>
<evidence type="ECO:0000259" key="2">
    <source>
        <dbReference type="Pfam" id="PF03869"/>
    </source>
</evidence>
<protein>
    <submittedName>
        <fullName evidence="3">Arc family DNA-binding protein</fullName>
    </submittedName>
</protein>
<dbReference type="GO" id="GO:0003677">
    <property type="term" value="F:DNA binding"/>
    <property type="evidence" value="ECO:0007669"/>
    <property type="project" value="UniProtKB-KW"/>
</dbReference>
<dbReference type="InterPro" id="IPR013321">
    <property type="entry name" value="Arc_rbn_hlx_hlx"/>
</dbReference>
<dbReference type="Gene3D" id="1.10.1220.10">
    <property type="entry name" value="Met repressor-like"/>
    <property type="match status" value="1"/>
</dbReference>
<evidence type="ECO:0000256" key="1">
    <source>
        <dbReference type="SAM" id="MobiDB-lite"/>
    </source>
</evidence>
<feature type="domain" description="Arc-like DNA binding" evidence="2">
    <location>
        <begin position="3"/>
        <end position="41"/>
    </location>
</feature>